<reference evidence="8 9" key="1">
    <citation type="submission" date="2018-07" db="EMBL/GenBank/DDBJ databases">
        <title>Genome sequencing of Runella.</title>
        <authorList>
            <person name="Baek M.-G."/>
            <person name="Yi H."/>
        </authorList>
    </citation>
    <scope>NUCLEOTIDE SEQUENCE [LARGE SCALE GENOMIC DNA]</scope>
    <source>
        <strain evidence="8 9">HYN0085</strain>
    </source>
</reference>
<dbReference type="Proteomes" id="UP000251993">
    <property type="component" value="Chromosome"/>
</dbReference>
<dbReference type="Gene3D" id="2.20.20.130">
    <property type="match status" value="1"/>
</dbReference>
<dbReference type="GO" id="GO:0009279">
    <property type="term" value="C:cell outer membrane"/>
    <property type="evidence" value="ECO:0007669"/>
    <property type="project" value="UniProtKB-SubCell"/>
</dbReference>
<dbReference type="Gene3D" id="1.25.40.390">
    <property type="match status" value="1"/>
</dbReference>
<comment type="subcellular location">
    <subcellularLocation>
        <location evidence="1">Cell outer membrane</location>
    </subcellularLocation>
</comment>
<evidence type="ECO:0000256" key="5">
    <source>
        <dbReference type="ARBA" id="ARBA00023237"/>
    </source>
</evidence>
<keyword evidence="9" id="KW-1185">Reference proteome</keyword>
<name>A0A344TQD8_9BACT</name>
<dbReference type="SUPFAM" id="SSF48452">
    <property type="entry name" value="TPR-like"/>
    <property type="match status" value="1"/>
</dbReference>
<evidence type="ECO:0000313" key="9">
    <source>
        <dbReference type="Proteomes" id="UP000251993"/>
    </source>
</evidence>
<dbReference type="OrthoDB" id="621570at2"/>
<keyword evidence="4" id="KW-0472">Membrane</keyword>
<feature type="domain" description="SusD-like N-terminal" evidence="7">
    <location>
        <begin position="25"/>
        <end position="232"/>
    </location>
</feature>
<dbReference type="EMBL" id="CP030850">
    <property type="protein sequence ID" value="AXE20859.1"/>
    <property type="molecule type" value="Genomic_DNA"/>
</dbReference>
<dbReference type="Gene3D" id="1.25.40.900">
    <property type="match status" value="1"/>
</dbReference>
<sequence length="487" mass="53138">MKKIFNYIPAALACFLTLESCDSALEVKPRLAVDLASAYNSPEALSAALNGVYDVLQTTDLYGRDLVAIPEALADNGRATNKSGRLNAEYQNQVGSHFINWSNAYVAINRANIILKNLPASTAPQATKEAIEGQCLFLRGLLYFDLMRAYAYTPKAIVPSQNLGGVPLLLEGVTGLDQVTLPPRASIDDCYKQIAADLTKSIEKLTNNDTRFVRPFFASRAAAQALLSRVSLYTGNWADAVRLSTDALSGGVGVFQTTPTAYVSAWRAASHPESMFELSYQANENIGVNLSLQTTYTTLRTLGLRTATAGFGDLVPTNDLLSELGISRTGDVITRGSDARALLYELGTTGRGPAEVETTKFLGKSGQVNQDNIPVIRISEMYLNRAEANYELGNFAEALADVNRIRTRVGLTALESTVTGPALLTEILRQRRLEFAFEGHRFFDLKRRGLDLVKQPRSIAFTDFVILARIPTGQISLNPSLKQNFGY</sequence>
<protein>
    <submittedName>
        <fullName evidence="8">RagB/SusD family nutrient uptake outer membrane protein</fullName>
    </submittedName>
</protein>
<evidence type="ECO:0000256" key="2">
    <source>
        <dbReference type="ARBA" id="ARBA00006275"/>
    </source>
</evidence>
<dbReference type="Pfam" id="PF07980">
    <property type="entry name" value="SusD_RagB"/>
    <property type="match status" value="1"/>
</dbReference>
<gene>
    <name evidence="8" type="ORF">DR864_25540</name>
</gene>
<organism evidence="8 9">
    <name type="scientific">Runella rosea</name>
    <dbReference type="NCBI Taxonomy" id="2259595"/>
    <lineage>
        <taxon>Bacteria</taxon>
        <taxon>Pseudomonadati</taxon>
        <taxon>Bacteroidota</taxon>
        <taxon>Cytophagia</taxon>
        <taxon>Cytophagales</taxon>
        <taxon>Spirosomataceae</taxon>
        <taxon>Runella</taxon>
    </lineage>
</organism>
<accession>A0A344TQD8</accession>
<evidence type="ECO:0000256" key="4">
    <source>
        <dbReference type="ARBA" id="ARBA00023136"/>
    </source>
</evidence>
<keyword evidence="5" id="KW-0998">Cell outer membrane</keyword>
<dbReference type="Pfam" id="PF14322">
    <property type="entry name" value="SusD-like_3"/>
    <property type="match status" value="1"/>
</dbReference>
<proteinExistence type="inferred from homology"/>
<comment type="similarity">
    <text evidence="2">Belongs to the SusD family.</text>
</comment>
<evidence type="ECO:0000259" key="6">
    <source>
        <dbReference type="Pfam" id="PF07980"/>
    </source>
</evidence>
<evidence type="ECO:0000256" key="3">
    <source>
        <dbReference type="ARBA" id="ARBA00022729"/>
    </source>
</evidence>
<keyword evidence="3" id="KW-0732">Signal</keyword>
<dbReference type="InterPro" id="IPR012944">
    <property type="entry name" value="SusD_RagB_dom"/>
</dbReference>
<dbReference type="InterPro" id="IPR033985">
    <property type="entry name" value="SusD-like_N"/>
</dbReference>
<evidence type="ECO:0000313" key="8">
    <source>
        <dbReference type="EMBL" id="AXE20859.1"/>
    </source>
</evidence>
<feature type="domain" description="RagB/SusD" evidence="6">
    <location>
        <begin position="362"/>
        <end position="447"/>
    </location>
</feature>
<dbReference type="CDD" id="cd08977">
    <property type="entry name" value="SusD"/>
    <property type="match status" value="1"/>
</dbReference>
<dbReference type="AlphaFoldDB" id="A0A344TQD8"/>
<evidence type="ECO:0000256" key="1">
    <source>
        <dbReference type="ARBA" id="ARBA00004442"/>
    </source>
</evidence>
<evidence type="ECO:0000259" key="7">
    <source>
        <dbReference type="Pfam" id="PF14322"/>
    </source>
</evidence>
<dbReference type="InterPro" id="IPR011990">
    <property type="entry name" value="TPR-like_helical_dom_sf"/>
</dbReference>
<dbReference type="KEGG" id="run:DR864_25540"/>
<dbReference type="RefSeq" id="WP_114069620.1">
    <property type="nucleotide sequence ID" value="NZ_CP030850.1"/>
</dbReference>